<organism evidence="1 2">
    <name type="scientific">Rhodopirellula halodulae</name>
    <dbReference type="NCBI Taxonomy" id="2894198"/>
    <lineage>
        <taxon>Bacteria</taxon>
        <taxon>Pseudomonadati</taxon>
        <taxon>Planctomycetota</taxon>
        <taxon>Planctomycetia</taxon>
        <taxon>Pirellulales</taxon>
        <taxon>Pirellulaceae</taxon>
        <taxon>Rhodopirellula</taxon>
    </lineage>
</organism>
<dbReference type="Proteomes" id="UP001430306">
    <property type="component" value="Unassembled WGS sequence"/>
</dbReference>
<gene>
    <name evidence="1" type="ORF">LOC71_18945</name>
</gene>
<name>A0ABS8NLD2_9BACT</name>
<accession>A0ABS8NLD2</accession>
<evidence type="ECO:0000313" key="2">
    <source>
        <dbReference type="Proteomes" id="UP001430306"/>
    </source>
</evidence>
<proteinExistence type="predicted"/>
<dbReference type="RefSeq" id="WP_230275791.1">
    <property type="nucleotide sequence ID" value="NZ_JAJKFW010000047.1"/>
</dbReference>
<dbReference type="EMBL" id="JAJKFW010000047">
    <property type="protein sequence ID" value="MCC9644360.1"/>
    <property type="molecule type" value="Genomic_DNA"/>
</dbReference>
<reference evidence="1" key="1">
    <citation type="submission" date="2021-11" db="EMBL/GenBank/DDBJ databases">
        <title>Genome sequence.</title>
        <authorList>
            <person name="Sun Q."/>
        </authorList>
    </citation>
    <scope>NUCLEOTIDE SEQUENCE</scope>
    <source>
        <strain evidence="1">JC740</strain>
    </source>
</reference>
<protein>
    <submittedName>
        <fullName evidence="1">Uncharacterized protein</fullName>
    </submittedName>
</protein>
<comment type="caution">
    <text evidence="1">The sequence shown here is derived from an EMBL/GenBank/DDBJ whole genome shotgun (WGS) entry which is preliminary data.</text>
</comment>
<keyword evidence="2" id="KW-1185">Reference proteome</keyword>
<sequence>MTDQTSLDIVQRYAARWGIALPHPTRIEIERKWFRTFAHKLRFDSEHWEGFAYVERGYTEPSVFDFRPRVDGLLMPPLWAAYPTYSAVTVGWRMGGGEDYRYVSWEWYGTLSDAERAEYQTIFPVPSDHRNWDLWFYDVDTIDDLDAAFAVD</sequence>
<evidence type="ECO:0000313" key="1">
    <source>
        <dbReference type="EMBL" id="MCC9644360.1"/>
    </source>
</evidence>